<dbReference type="Proteomes" id="UP000028349">
    <property type="component" value="Unassembled WGS sequence"/>
</dbReference>
<dbReference type="InterPro" id="IPR037026">
    <property type="entry name" value="Vgr_OB-fold_dom_sf"/>
</dbReference>
<dbReference type="KEGG" id="cant:NCTC13489_01246"/>
<dbReference type="Gene3D" id="2.30.110.50">
    <property type="match status" value="1"/>
</dbReference>
<gene>
    <name evidence="2" type="ORF">HY04_11630</name>
    <name evidence="3" type="ORF">NCTC13489_01246</name>
</gene>
<evidence type="ECO:0000313" key="5">
    <source>
        <dbReference type="Proteomes" id="UP000270036"/>
    </source>
</evidence>
<dbReference type="Gene3D" id="3.55.50.10">
    <property type="entry name" value="Baseplate protein-like domains"/>
    <property type="match status" value="1"/>
</dbReference>
<dbReference type="STRING" id="266748.HY04_11630"/>
<dbReference type="OrthoDB" id="1907165at2"/>
<dbReference type="EMBL" id="LR134441">
    <property type="protein sequence ID" value="VEH98929.1"/>
    <property type="molecule type" value="Genomic_DNA"/>
</dbReference>
<evidence type="ECO:0000313" key="2">
    <source>
        <dbReference type="EMBL" id="KEY19077.1"/>
    </source>
</evidence>
<dbReference type="InterPro" id="IPR006533">
    <property type="entry name" value="T6SS_Vgr_RhsGE"/>
</dbReference>
<dbReference type="InterPro" id="IPR006531">
    <property type="entry name" value="Gp5/Vgr_OB"/>
</dbReference>
<reference evidence="2 4" key="1">
    <citation type="submission" date="2014-07" db="EMBL/GenBank/DDBJ databases">
        <authorList>
            <person name="Pisani N.G."/>
            <person name="Newman J.D."/>
        </authorList>
    </citation>
    <scope>NUCLEOTIDE SEQUENCE [LARGE SCALE GENOMIC DNA]</scope>
    <source>
        <strain evidence="2 4">LMG 24720</strain>
    </source>
</reference>
<dbReference type="EMBL" id="JPEP01000002">
    <property type="protein sequence ID" value="KEY19077.1"/>
    <property type="molecule type" value="Genomic_DNA"/>
</dbReference>
<accession>A0A3S4VEJ1</accession>
<dbReference type="SUPFAM" id="SSF69279">
    <property type="entry name" value="Phage tail proteins"/>
    <property type="match status" value="1"/>
</dbReference>
<dbReference type="NCBIfam" id="TIGR01646">
    <property type="entry name" value="vgr_GE"/>
    <property type="match status" value="1"/>
</dbReference>
<dbReference type="Gene3D" id="2.40.50.230">
    <property type="entry name" value="Gp5 N-terminal domain"/>
    <property type="match status" value="1"/>
</dbReference>
<proteinExistence type="predicted"/>
<name>A0A3S4VEJ1_9FLAO</name>
<dbReference type="Proteomes" id="UP000270036">
    <property type="component" value="Chromosome"/>
</dbReference>
<evidence type="ECO:0000313" key="4">
    <source>
        <dbReference type="Proteomes" id="UP000028349"/>
    </source>
</evidence>
<evidence type="ECO:0000313" key="3">
    <source>
        <dbReference type="EMBL" id="VEH98929.1"/>
    </source>
</evidence>
<reference evidence="3 5" key="2">
    <citation type="submission" date="2018-12" db="EMBL/GenBank/DDBJ databases">
        <authorList>
            <consortium name="Pathogen Informatics"/>
        </authorList>
    </citation>
    <scope>NUCLEOTIDE SEQUENCE [LARGE SCALE GENOMIC DNA]</scope>
    <source>
        <strain evidence="3 5">NCTC13489</strain>
    </source>
</reference>
<dbReference type="AlphaFoldDB" id="A0A3S4VEJ1"/>
<dbReference type="SUPFAM" id="SSF69255">
    <property type="entry name" value="gp5 N-terminal domain-like"/>
    <property type="match status" value="1"/>
</dbReference>
<sequence>MPENKSKPSLSILRNDIEISSKLIYSVSVEFAFSTIPKATILINDQNLEHQFFGESEKEEWQIGERIDLRFGYNQQFDLIFSGVIIKQGIRSSGTEHYKLYLELRHRYYLSSLKKSSRVFNDKRDSEAIEEIMTDYGFKKEIDVTNGYQSQLIQFNSTDWNFINLRAQANNRYVIPRNDLFLVKNINSLSAEKAQLVFGPDILKLNLETDSRFSFETFSTITWDVNNQEVAEYESSKNTPSTAGIISSVQIAEKSKHGKEDFLGLGSLSEIEATNLSDLYHGNAELSKIRGMIKCTGNNAVVIGDWIILEGVGKQFSGKLLVSGIIHELSATEWFTTYQIGTDPQDYANQNDDSFKKPTTELLPGINGLQIGIVTKITSDDEKILVELPHLNQGVGSVWARSARMEAGHERGWIFRPEIGDEVILGFINDDPRQAIILGSLHSAKNAAPIVAEDENNLKGYISKENLKLLFDDEHRIISILTPTATIQLDDNAGKITLRNEENLVEISADGIKMETQKDIKLKAAGNIDLEGINITLIANTELTVEGKRSTKVTSAGSTVIKGTIVQIN</sequence>
<keyword evidence="4" id="KW-1185">Reference proteome</keyword>
<protein>
    <submittedName>
        <fullName evidence="3">Phage protein D</fullName>
    </submittedName>
</protein>
<dbReference type="Pfam" id="PF04717">
    <property type="entry name" value="Phage_base_V"/>
    <property type="match status" value="1"/>
</dbReference>
<feature type="domain" description="Gp5/Type VI secretion system Vgr protein OB-fold" evidence="1">
    <location>
        <begin position="371"/>
        <end position="442"/>
    </location>
</feature>
<evidence type="ECO:0000259" key="1">
    <source>
        <dbReference type="Pfam" id="PF04717"/>
    </source>
</evidence>
<organism evidence="3 5">
    <name type="scientific">Kaistella antarctica</name>
    <dbReference type="NCBI Taxonomy" id="266748"/>
    <lineage>
        <taxon>Bacteria</taxon>
        <taxon>Pseudomonadati</taxon>
        <taxon>Bacteroidota</taxon>
        <taxon>Flavobacteriia</taxon>
        <taxon>Flavobacteriales</taxon>
        <taxon>Weeksellaceae</taxon>
        <taxon>Chryseobacterium group</taxon>
        <taxon>Kaistella</taxon>
    </lineage>
</organism>
<dbReference type="RefSeq" id="WP_034719890.1">
    <property type="nucleotide sequence ID" value="NZ_FOIX01000004.1"/>
</dbReference>